<dbReference type="PANTHER" id="PTHR33098:SF53">
    <property type="entry name" value="OS05G0540900 PROTEIN"/>
    <property type="match status" value="1"/>
</dbReference>
<feature type="transmembrane region" description="Helical" evidence="2">
    <location>
        <begin position="20"/>
        <end position="44"/>
    </location>
</feature>
<dbReference type="EMBL" id="CAUOFW020007625">
    <property type="protein sequence ID" value="CAK9180013.1"/>
    <property type="molecule type" value="Genomic_DNA"/>
</dbReference>
<comment type="caution">
    <text evidence="4">The sequence shown here is derived from an EMBL/GenBank/DDBJ whole genome shotgun (WGS) entry which is preliminary data.</text>
</comment>
<feature type="region of interest" description="Disordered" evidence="1">
    <location>
        <begin position="83"/>
        <end position="105"/>
    </location>
</feature>
<feature type="domain" description="DUF4408" evidence="3">
    <location>
        <begin position="11"/>
        <end position="43"/>
    </location>
</feature>
<keyword evidence="2" id="KW-1133">Transmembrane helix</keyword>
<organism evidence="4 5">
    <name type="scientific">Ilex paraguariensis</name>
    <name type="common">yerba mate</name>
    <dbReference type="NCBI Taxonomy" id="185542"/>
    <lineage>
        <taxon>Eukaryota</taxon>
        <taxon>Viridiplantae</taxon>
        <taxon>Streptophyta</taxon>
        <taxon>Embryophyta</taxon>
        <taxon>Tracheophyta</taxon>
        <taxon>Spermatophyta</taxon>
        <taxon>Magnoliopsida</taxon>
        <taxon>eudicotyledons</taxon>
        <taxon>Gunneridae</taxon>
        <taxon>Pentapetalae</taxon>
        <taxon>asterids</taxon>
        <taxon>campanulids</taxon>
        <taxon>Aquifoliales</taxon>
        <taxon>Aquifoliaceae</taxon>
        <taxon>Ilex</taxon>
    </lineage>
</organism>
<keyword evidence="5" id="KW-1185">Reference proteome</keyword>
<keyword evidence="2" id="KW-0812">Transmembrane</keyword>
<feature type="region of interest" description="Disordered" evidence="1">
    <location>
        <begin position="48"/>
        <end position="67"/>
    </location>
</feature>
<feature type="compositionally biased region" description="Basic and acidic residues" evidence="1">
    <location>
        <begin position="96"/>
        <end position="105"/>
    </location>
</feature>
<evidence type="ECO:0000256" key="2">
    <source>
        <dbReference type="SAM" id="Phobius"/>
    </source>
</evidence>
<feature type="compositionally biased region" description="Low complexity" evidence="1">
    <location>
        <begin position="48"/>
        <end position="62"/>
    </location>
</feature>
<name>A0ABC8UGA4_9AQUA</name>
<protein>
    <recommendedName>
        <fullName evidence="3">DUF4408 domain-containing protein</fullName>
    </recommendedName>
</protein>
<accession>A0ABC8UGA4</accession>
<evidence type="ECO:0000256" key="1">
    <source>
        <dbReference type="SAM" id="MobiDB-lite"/>
    </source>
</evidence>
<evidence type="ECO:0000313" key="5">
    <source>
        <dbReference type="Proteomes" id="UP001642360"/>
    </source>
</evidence>
<feature type="compositionally biased region" description="Basic and acidic residues" evidence="1">
    <location>
        <begin position="271"/>
        <end position="285"/>
    </location>
</feature>
<reference evidence="4 5" key="1">
    <citation type="submission" date="2024-02" db="EMBL/GenBank/DDBJ databases">
        <authorList>
            <person name="Vignale AGUSTIN F."/>
            <person name="Sosa J E."/>
            <person name="Modenutti C."/>
        </authorList>
    </citation>
    <scope>NUCLEOTIDE SEQUENCE [LARGE SCALE GENOMIC DNA]</scope>
</reference>
<gene>
    <name evidence="4" type="ORF">ILEXP_LOCUS49967</name>
</gene>
<dbReference type="Pfam" id="PF05553">
    <property type="entry name" value="DUF761"/>
    <property type="match status" value="1"/>
</dbReference>
<evidence type="ECO:0000259" key="3">
    <source>
        <dbReference type="Pfam" id="PF14364"/>
    </source>
</evidence>
<sequence>MFGEFASVSTPSIWASMNSWFTPNVFFVLLNVMIGTIVITSSLANQRRPQQPQQAQDDSQQPKIAKSPSVLQRLKSINLYSYKSQEPHPSPSIANHYKENTDSDTHFPLQQTLESHTQYVFAQIHEQQTPEEAQSQYIFEQTHQQRTQETQTQYVFPQEHEQQTLEEAQSQYIFEQLHQQRSEEIQTQYVFQQTLEEETPKSDIKYNLQQNHDESEEEEEGHEEVQTLDEVYSHFTDRHFSSDKSGTKPASSEVPAKVPTMMRKSASLKSDFGHSEEEDIVESRRPATVRETNARVTDWDEEVDAKAGDFINKFKQQLKLQRLDSIIRSKDMIGGGSGK</sequence>
<proteinExistence type="predicted"/>
<evidence type="ECO:0000313" key="4">
    <source>
        <dbReference type="EMBL" id="CAK9180013.1"/>
    </source>
</evidence>
<dbReference type="AlphaFoldDB" id="A0ABC8UGA4"/>
<dbReference type="InterPro" id="IPR008480">
    <property type="entry name" value="DUF761_pln"/>
</dbReference>
<dbReference type="InterPro" id="IPR025520">
    <property type="entry name" value="DUF4408"/>
</dbReference>
<dbReference type="PANTHER" id="PTHR33098">
    <property type="entry name" value="COTTON FIBER (DUF761)"/>
    <property type="match status" value="1"/>
</dbReference>
<dbReference type="Pfam" id="PF14364">
    <property type="entry name" value="DUF4408"/>
    <property type="match status" value="1"/>
</dbReference>
<dbReference type="Proteomes" id="UP001642360">
    <property type="component" value="Unassembled WGS sequence"/>
</dbReference>
<keyword evidence="2" id="KW-0472">Membrane</keyword>
<feature type="region of interest" description="Disordered" evidence="1">
    <location>
        <begin position="238"/>
        <end position="286"/>
    </location>
</feature>